<keyword evidence="7" id="KW-0506">mRNA capping</keyword>
<comment type="subcellular location">
    <subcellularLocation>
        <location evidence="1">Nucleus</location>
    </subcellularLocation>
</comment>
<evidence type="ECO:0000256" key="9">
    <source>
        <dbReference type="ARBA" id="ARBA00023242"/>
    </source>
</evidence>
<keyword evidence="9" id="KW-0539">Nucleus</keyword>
<accession>A0ABR2JKK7</accession>
<feature type="domain" description="Tyrosine specific protein phosphatases" evidence="11">
    <location>
        <begin position="118"/>
        <end position="184"/>
    </location>
</feature>
<comment type="caution">
    <text evidence="12">The sequence shown here is derived from an EMBL/GenBank/DDBJ whole genome shotgun (WGS) entry which is preliminary data.</text>
</comment>
<keyword evidence="6" id="KW-0547">Nucleotide-binding</keyword>
<dbReference type="SUPFAM" id="SSF52799">
    <property type="entry name" value="(Phosphotyrosine protein) phosphatases II"/>
    <property type="match status" value="1"/>
</dbReference>
<dbReference type="InterPro" id="IPR013846">
    <property type="entry name" value="mRNA_cap_enzyme_C"/>
</dbReference>
<evidence type="ECO:0000313" key="13">
    <source>
        <dbReference type="Proteomes" id="UP001470230"/>
    </source>
</evidence>
<dbReference type="Gene3D" id="2.40.50.140">
    <property type="entry name" value="Nucleic acid-binding proteins"/>
    <property type="match status" value="1"/>
</dbReference>
<dbReference type="Proteomes" id="UP001470230">
    <property type="component" value="Unassembled WGS sequence"/>
</dbReference>
<dbReference type="Gene3D" id="3.90.190.10">
    <property type="entry name" value="Protein tyrosine phosphatase superfamily"/>
    <property type="match status" value="1"/>
</dbReference>
<dbReference type="SUPFAM" id="SSF50249">
    <property type="entry name" value="Nucleic acid-binding proteins"/>
    <property type="match status" value="1"/>
</dbReference>
<dbReference type="SUPFAM" id="SSF56091">
    <property type="entry name" value="DNA ligase/mRNA capping enzyme, catalytic domain"/>
    <property type="match status" value="1"/>
</dbReference>
<proteinExistence type="predicted"/>
<dbReference type="EC" id="2.7.7.50" evidence="2"/>
<dbReference type="InterPro" id="IPR016130">
    <property type="entry name" value="Tyr_Pase_AS"/>
</dbReference>
<evidence type="ECO:0000256" key="6">
    <source>
        <dbReference type="ARBA" id="ARBA00022741"/>
    </source>
</evidence>
<evidence type="ECO:0000256" key="2">
    <source>
        <dbReference type="ARBA" id="ARBA00012475"/>
    </source>
</evidence>
<dbReference type="InterPro" id="IPR029021">
    <property type="entry name" value="Prot-tyrosine_phosphatase-like"/>
</dbReference>
<dbReference type="PANTHER" id="PTHR10367">
    <property type="entry name" value="MRNA-CAPPING ENZYME"/>
    <property type="match status" value="1"/>
</dbReference>
<dbReference type="PROSITE" id="PS50056">
    <property type="entry name" value="TYR_PHOSPHATASE_2"/>
    <property type="match status" value="1"/>
</dbReference>
<comment type="catalytic activity">
    <reaction evidence="10">
        <text>a 5'-end diphospho-ribonucleoside in mRNA + GTP + H(+) = a 5'-end (5'-triphosphoguanosine)-ribonucleoside in mRNA + diphosphate</text>
        <dbReference type="Rhea" id="RHEA:67012"/>
        <dbReference type="Rhea" id="RHEA-COMP:17165"/>
        <dbReference type="Rhea" id="RHEA-COMP:17166"/>
        <dbReference type="ChEBI" id="CHEBI:15378"/>
        <dbReference type="ChEBI" id="CHEBI:33019"/>
        <dbReference type="ChEBI" id="CHEBI:37565"/>
        <dbReference type="ChEBI" id="CHEBI:167616"/>
        <dbReference type="ChEBI" id="CHEBI:167617"/>
        <dbReference type="EC" id="2.7.7.50"/>
    </reaction>
    <physiologicalReaction direction="left-to-right" evidence="10">
        <dbReference type="Rhea" id="RHEA:67013"/>
    </physiologicalReaction>
</comment>
<evidence type="ECO:0000256" key="8">
    <source>
        <dbReference type="ARBA" id="ARBA00023134"/>
    </source>
</evidence>
<dbReference type="InterPro" id="IPR001339">
    <property type="entry name" value="mRNA_cap_enzyme_adenylation"/>
</dbReference>
<dbReference type="Gene3D" id="3.30.470.30">
    <property type="entry name" value="DNA ligase/mRNA capping enzyme"/>
    <property type="match status" value="1"/>
</dbReference>
<dbReference type="PANTHER" id="PTHR10367:SF17">
    <property type="entry name" value="MRNA-CAPPING ENZYME"/>
    <property type="match status" value="1"/>
</dbReference>
<name>A0ABR2JKK7_9EUKA</name>
<keyword evidence="13" id="KW-1185">Reference proteome</keyword>
<dbReference type="InterPro" id="IPR000387">
    <property type="entry name" value="Tyr_Pase_dom"/>
</dbReference>
<keyword evidence="3" id="KW-0507">mRNA processing</keyword>
<dbReference type="EMBL" id="JAPFFF010000011">
    <property type="protein sequence ID" value="KAK8878349.1"/>
    <property type="molecule type" value="Genomic_DNA"/>
</dbReference>
<organism evidence="12 13">
    <name type="scientific">Tritrichomonas musculus</name>
    <dbReference type="NCBI Taxonomy" id="1915356"/>
    <lineage>
        <taxon>Eukaryota</taxon>
        <taxon>Metamonada</taxon>
        <taxon>Parabasalia</taxon>
        <taxon>Tritrichomonadida</taxon>
        <taxon>Tritrichomonadidae</taxon>
        <taxon>Tritrichomonas</taxon>
    </lineage>
</organism>
<gene>
    <name evidence="12" type="ORF">M9Y10_005117</name>
</gene>
<protein>
    <recommendedName>
        <fullName evidence="2">mRNA guanylyltransferase</fullName>
        <ecNumber evidence="2">2.7.7.50</ecNumber>
    </recommendedName>
</protein>
<evidence type="ECO:0000313" key="12">
    <source>
        <dbReference type="EMBL" id="KAK8878349.1"/>
    </source>
</evidence>
<evidence type="ECO:0000256" key="10">
    <source>
        <dbReference type="ARBA" id="ARBA00044624"/>
    </source>
</evidence>
<evidence type="ECO:0000256" key="4">
    <source>
        <dbReference type="ARBA" id="ARBA00022679"/>
    </source>
</evidence>
<keyword evidence="8" id="KW-0342">GTP-binding</keyword>
<dbReference type="InterPro" id="IPR012340">
    <property type="entry name" value="NA-bd_OB-fold"/>
</dbReference>
<dbReference type="Pfam" id="PF00782">
    <property type="entry name" value="DSPc"/>
    <property type="match status" value="1"/>
</dbReference>
<reference evidence="12 13" key="1">
    <citation type="submission" date="2024-04" db="EMBL/GenBank/DDBJ databases">
        <title>Tritrichomonas musculus Genome.</title>
        <authorList>
            <person name="Alves-Ferreira E."/>
            <person name="Grigg M."/>
            <person name="Lorenzi H."/>
            <person name="Galac M."/>
        </authorList>
    </citation>
    <scope>NUCLEOTIDE SEQUENCE [LARGE SCALE GENOMIC DNA]</scope>
    <source>
        <strain evidence="12 13">EAF2021</strain>
    </source>
</reference>
<sequence length="565" mass="66148">MNDNRQMFDEKKVPEAWIMCPPFGDLIDVGNISIIPMKTPLGEKWNEFLYDKHQFTPEMIARELKRRGKHLKCIFSFANSNTRYDQSDLRFKIDDETFEIKQFWIRCNREAPDETKFRQFLDDFNSLKFQTDDVVGIHCTHGFNRTGFIIVRYLVEEQHMGLIDALTEFSKKRHPGIYKRDYVEKLFEIYGLENTWDTPVGTKASWSFPNPNTLPHFVQKEMIHPDTDDAPVVGVKASTYQFARCKSEMMKMCRKKPTERYFPGSQPVTLAGSNENSLTDDPSYVATYKSDGTRYFMLCLDGKCFLVDRKLEFREVNVRLVNRHGENLQRTLLDGELVSEEKIEPPLSKMNFLIFDIVQFEEVDLIDNDWDTRMDYVSKGVIKFREMWQKKCPEKFQNEEFRVSIKKQWPLNQLADLQYAVEHQVLHKTDGIIFTPLSMPYIMGQCDRILKWKPIELNSSDFIALEHDGIYYLAVRIQYPKNAVSSNKPPYADIPVSILDADPPSILEGFDKKIVECSFDVQTKGWFPLRVRTDKTNPNAYSTFVKICVSIQDDITLPKLQKRFQ</sequence>
<keyword evidence="4" id="KW-0808">Transferase</keyword>
<evidence type="ECO:0000256" key="7">
    <source>
        <dbReference type="ARBA" id="ARBA00023042"/>
    </source>
</evidence>
<evidence type="ECO:0000256" key="1">
    <source>
        <dbReference type="ARBA" id="ARBA00004123"/>
    </source>
</evidence>
<dbReference type="Pfam" id="PF03919">
    <property type="entry name" value="mRNA_cap_C"/>
    <property type="match status" value="1"/>
</dbReference>
<keyword evidence="5" id="KW-0548">Nucleotidyltransferase</keyword>
<dbReference type="InterPro" id="IPR000340">
    <property type="entry name" value="Dual-sp_phosphatase_cat-dom"/>
</dbReference>
<dbReference type="InterPro" id="IPR051029">
    <property type="entry name" value="mRNA_Capping_Enz/RNA_Phosphat"/>
</dbReference>
<evidence type="ECO:0000256" key="3">
    <source>
        <dbReference type="ARBA" id="ARBA00022664"/>
    </source>
</evidence>
<dbReference type="CDD" id="cd07895">
    <property type="entry name" value="Adenylation_mRNA_capping"/>
    <property type="match status" value="1"/>
</dbReference>
<evidence type="ECO:0000256" key="5">
    <source>
        <dbReference type="ARBA" id="ARBA00022695"/>
    </source>
</evidence>
<dbReference type="Pfam" id="PF01331">
    <property type="entry name" value="mRNA_cap_enzyme"/>
    <property type="match status" value="1"/>
</dbReference>
<evidence type="ECO:0000259" key="11">
    <source>
        <dbReference type="PROSITE" id="PS50056"/>
    </source>
</evidence>
<dbReference type="PROSITE" id="PS00383">
    <property type="entry name" value="TYR_PHOSPHATASE_1"/>
    <property type="match status" value="1"/>
</dbReference>